<dbReference type="PANTHER" id="PTHR24206">
    <property type="entry name" value="OS06G0237300 PROTEIN"/>
    <property type="match status" value="1"/>
</dbReference>
<evidence type="ECO:0000256" key="2">
    <source>
        <dbReference type="ARBA" id="ARBA00022833"/>
    </source>
</evidence>
<accession>A0A673CMD4</accession>
<dbReference type="Gene3D" id="2.10.110.10">
    <property type="entry name" value="Cysteine Rich Protein"/>
    <property type="match status" value="1"/>
</dbReference>
<dbReference type="SUPFAM" id="SSF57716">
    <property type="entry name" value="Glucocorticoid receptor-like (DNA-binding domain)"/>
    <property type="match status" value="2"/>
</dbReference>
<sequence>RQETRKRELLIIYEKRRSIADFRDSYFVQTTEKVSVKAISALYLSKLTSQEPNKSQALERSSELGKRTKLTKQFQPACRETCSACLKPVYPMEKVTADKYILHKTCFCCKQCKKTLSMYNFAPLHGEFYCIFHYQQLFRRKGNYDEGFGHTQHKNRWILRRSNNVDESDA</sequence>
<dbReference type="InterPro" id="IPR001781">
    <property type="entry name" value="Znf_LIM"/>
</dbReference>
<dbReference type="FunFam" id="2.10.110.10:FF:000002">
    <property type="entry name" value="LIM domain and actin-binding 1"/>
    <property type="match status" value="1"/>
</dbReference>
<keyword evidence="7" id="KW-1185">Reference proteome</keyword>
<reference evidence="6" key="2">
    <citation type="submission" date="2025-08" db="UniProtKB">
        <authorList>
            <consortium name="Ensembl"/>
        </authorList>
    </citation>
    <scope>IDENTIFICATION</scope>
</reference>
<keyword evidence="3 4" id="KW-0440">LIM domain</keyword>
<dbReference type="Pfam" id="PF00412">
    <property type="entry name" value="LIM"/>
    <property type="match status" value="1"/>
</dbReference>
<evidence type="ECO:0000256" key="3">
    <source>
        <dbReference type="ARBA" id="ARBA00023038"/>
    </source>
</evidence>
<proteinExistence type="predicted"/>
<evidence type="ECO:0000259" key="5">
    <source>
        <dbReference type="PROSITE" id="PS50023"/>
    </source>
</evidence>
<dbReference type="PROSITE" id="PS50023">
    <property type="entry name" value="LIM_DOMAIN_2"/>
    <property type="match status" value="1"/>
</dbReference>
<evidence type="ECO:0000256" key="4">
    <source>
        <dbReference type="PROSITE-ProRule" id="PRU00125"/>
    </source>
</evidence>
<feature type="domain" description="LIM zinc-binding" evidence="5">
    <location>
        <begin position="80"/>
        <end position="140"/>
    </location>
</feature>
<dbReference type="Ensembl" id="ENSSORT00005055743.1">
    <property type="protein sequence ID" value="ENSSORP00005054469.1"/>
    <property type="gene ID" value="ENSSORG00005024400.1"/>
</dbReference>
<evidence type="ECO:0000313" key="6">
    <source>
        <dbReference type="Ensembl" id="ENSSORP00005054469.1"/>
    </source>
</evidence>
<dbReference type="AlphaFoldDB" id="A0A673CMD4"/>
<dbReference type="InParanoid" id="A0A673CMD4"/>
<dbReference type="SMART" id="SM00132">
    <property type="entry name" value="LIM"/>
    <property type="match status" value="1"/>
</dbReference>
<name>A0A673CMD4_9TELE</name>
<evidence type="ECO:0000256" key="1">
    <source>
        <dbReference type="ARBA" id="ARBA00022723"/>
    </source>
</evidence>
<dbReference type="GO" id="GO:0046872">
    <property type="term" value="F:metal ion binding"/>
    <property type="evidence" value="ECO:0007669"/>
    <property type="project" value="UniProtKB-KW"/>
</dbReference>
<reference evidence="6" key="3">
    <citation type="submission" date="2025-09" db="UniProtKB">
        <authorList>
            <consortium name="Ensembl"/>
        </authorList>
    </citation>
    <scope>IDENTIFICATION</scope>
</reference>
<organism evidence="6 7">
    <name type="scientific">Sphaeramia orbicularis</name>
    <name type="common">orbiculate cardinalfish</name>
    <dbReference type="NCBI Taxonomy" id="375764"/>
    <lineage>
        <taxon>Eukaryota</taxon>
        <taxon>Metazoa</taxon>
        <taxon>Chordata</taxon>
        <taxon>Craniata</taxon>
        <taxon>Vertebrata</taxon>
        <taxon>Euteleostomi</taxon>
        <taxon>Actinopterygii</taxon>
        <taxon>Neopterygii</taxon>
        <taxon>Teleostei</taxon>
        <taxon>Neoteleostei</taxon>
        <taxon>Acanthomorphata</taxon>
        <taxon>Gobiaria</taxon>
        <taxon>Kurtiformes</taxon>
        <taxon>Apogonoidei</taxon>
        <taxon>Apogonidae</taxon>
        <taxon>Apogoninae</taxon>
        <taxon>Sphaeramia</taxon>
    </lineage>
</organism>
<evidence type="ECO:0000313" key="7">
    <source>
        <dbReference type="Proteomes" id="UP000472271"/>
    </source>
</evidence>
<keyword evidence="2 4" id="KW-0862">Zinc</keyword>
<dbReference type="Proteomes" id="UP000472271">
    <property type="component" value="Chromosome 20"/>
</dbReference>
<protein>
    <recommendedName>
        <fullName evidence="5">LIM zinc-binding domain-containing protein</fullName>
    </recommendedName>
</protein>
<reference evidence="6" key="1">
    <citation type="submission" date="2019-06" db="EMBL/GenBank/DDBJ databases">
        <authorList>
            <consortium name="Wellcome Sanger Institute Data Sharing"/>
        </authorList>
    </citation>
    <scope>NUCLEOTIDE SEQUENCE [LARGE SCALE GENOMIC DNA]</scope>
</reference>
<dbReference type="CDD" id="cd09358">
    <property type="entry name" value="LIM_Mical_like"/>
    <property type="match status" value="1"/>
</dbReference>
<keyword evidence="1 4" id="KW-0479">Metal-binding</keyword>